<dbReference type="SMART" id="SM00052">
    <property type="entry name" value="EAL"/>
    <property type="match status" value="1"/>
</dbReference>
<evidence type="ECO:0000259" key="1">
    <source>
        <dbReference type="PROSITE" id="PS50883"/>
    </source>
</evidence>
<dbReference type="InterPro" id="IPR050706">
    <property type="entry name" value="Cyclic-di-GMP_PDE-like"/>
</dbReference>
<dbReference type="InterPro" id="IPR035919">
    <property type="entry name" value="EAL_sf"/>
</dbReference>
<dbReference type="SUPFAM" id="SSF141868">
    <property type="entry name" value="EAL domain-like"/>
    <property type="match status" value="1"/>
</dbReference>
<dbReference type="Gene3D" id="3.20.20.450">
    <property type="entry name" value="EAL domain"/>
    <property type="match status" value="1"/>
</dbReference>
<dbReference type="Pfam" id="PF13185">
    <property type="entry name" value="GAF_2"/>
    <property type="match status" value="1"/>
</dbReference>
<organism evidence="2 3">
    <name type="scientific">Prosthecodimorpha staleyi</name>
    <dbReference type="NCBI Taxonomy" id="2840188"/>
    <lineage>
        <taxon>Bacteria</taxon>
        <taxon>Pseudomonadati</taxon>
        <taxon>Pseudomonadota</taxon>
        <taxon>Alphaproteobacteria</taxon>
        <taxon>Hyphomicrobiales</taxon>
        <taxon>Ancalomicrobiaceae</taxon>
        <taxon>Prosthecodimorpha</taxon>
    </lineage>
</organism>
<proteinExistence type="predicted"/>
<name>A0A947GF75_9HYPH</name>
<dbReference type="InterPro" id="IPR001633">
    <property type="entry name" value="EAL_dom"/>
</dbReference>
<feature type="domain" description="EAL" evidence="1">
    <location>
        <begin position="175"/>
        <end position="417"/>
    </location>
</feature>
<comment type="caution">
    <text evidence="2">The sequence shown here is derived from an EMBL/GenBank/DDBJ whole genome shotgun (WGS) entry which is preliminary data.</text>
</comment>
<evidence type="ECO:0000313" key="3">
    <source>
        <dbReference type="Proteomes" id="UP000766595"/>
    </source>
</evidence>
<protein>
    <submittedName>
        <fullName evidence="2">EAL domain-containing protein</fullName>
    </submittedName>
</protein>
<dbReference type="PROSITE" id="PS50883">
    <property type="entry name" value="EAL"/>
    <property type="match status" value="1"/>
</dbReference>
<dbReference type="InterPro" id="IPR029016">
    <property type="entry name" value="GAF-like_dom_sf"/>
</dbReference>
<reference evidence="2 3" key="1">
    <citation type="submission" date="2021-06" db="EMBL/GenBank/DDBJ databases">
        <authorList>
            <person name="Grouzdev D.S."/>
            <person name="Koziaeva V."/>
        </authorList>
    </citation>
    <scope>NUCLEOTIDE SEQUENCE [LARGE SCALE GENOMIC DNA]</scope>
    <source>
        <strain evidence="2 3">22</strain>
    </source>
</reference>
<accession>A0A947GF75</accession>
<dbReference type="InterPro" id="IPR003018">
    <property type="entry name" value="GAF"/>
</dbReference>
<dbReference type="SUPFAM" id="SSF55781">
    <property type="entry name" value="GAF domain-like"/>
    <property type="match status" value="1"/>
</dbReference>
<gene>
    <name evidence="2" type="ORF">KL771_25525</name>
</gene>
<dbReference type="AlphaFoldDB" id="A0A947GF75"/>
<sequence>MVETDVPGGQSPTLTDGILAAVDPTRACDSIQRVLNAIRCHLGMNVGFLTEFIGPNRVFRYVDTDTVSLPLKAGQSLPLEQGYCLKVVQGRLPTLIPDTQDEPAALAIPETGTIPIGSHLSVPIRLRDGTVYGTFCCFSFEPRPSLNERDLAFFATIADLVANQIDEQIAAARSQRATADAIQAVIAEGGLDTMFQPIHRLEDRSIAAIECLTRFPGAPTRPVAEWFHDAVQAGCGLELEFAALDSAVSKLKALDGPITASLNMSPRALLARDLAPILDGLDLARIVVEITEHEQVFDYPRLNQVLDGLRARGLRLAIDDAGAGYSSLRHILLLRPDIIKLDLSLVRGIDGDPDRQSLAAALTQYCRRSGIAIVAEGIETEAELATLRAMEIGFGQGYLMSRPGPIAPWFQAFRAAATPTL</sequence>
<dbReference type="GO" id="GO:0071111">
    <property type="term" value="F:cyclic-guanylate-specific phosphodiesterase activity"/>
    <property type="evidence" value="ECO:0007669"/>
    <property type="project" value="InterPro"/>
</dbReference>
<dbReference type="PANTHER" id="PTHR33121">
    <property type="entry name" value="CYCLIC DI-GMP PHOSPHODIESTERASE PDEF"/>
    <property type="match status" value="1"/>
</dbReference>
<dbReference type="Proteomes" id="UP000766595">
    <property type="component" value="Unassembled WGS sequence"/>
</dbReference>
<dbReference type="PANTHER" id="PTHR33121:SF70">
    <property type="entry name" value="SIGNALING PROTEIN YKOW"/>
    <property type="match status" value="1"/>
</dbReference>
<dbReference type="EMBL" id="JAHHZF010000015">
    <property type="protein sequence ID" value="MBT9292847.1"/>
    <property type="molecule type" value="Genomic_DNA"/>
</dbReference>
<dbReference type="Pfam" id="PF00563">
    <property type="entry name" value="EAL"/>
    <property type="match status" value="1"/>
</dbReference>
<evidence type="ECO:0000313" key="2">
    <source>
        <dbReference type="EMBL" id="MBT9292847.1"/>
    </source>
</evidence>
<dbReference type="RefSeq" id="WP_261971342.1">
    <property type="nucleotide sequence ID" value="NZ_JAHHZF010000015.1"/>
</dbReference>
<dbReference type="Gene3D" id="3.30.450.40">
    <property type="match status" value="1"/>
</dbReference>
<keyword evidence="3" id="KW-1185">Reference proteome</keyword>
<dbReference type="CDD" id="cd01948">
    <property type="entry name" value="EAL"/>
    <property type="match status" value="1"/>
</dbReference>
<dbReference type="SMART" id="SM00065">
    <property type="entry name" value="GAF"/>
    <property type="match status" value="1"/>
</dbReference>